<comment type="caution">
    <text evidence="1">The sequence shown here is derived from an EMBL/GenBank/DDBJ whole genome shotgun (WGS) entry which is preliminary data.</text>
</comment>
<keyword evidence="2" id="KW-1185">Reference proteome</keyword>
<name>A0A7J9FD22_9ROSI</name>
<protein>
    <submittedName>
        <fullName evidence="1">Uncharacterized protein</fullName>
    </submittedName>
</protein>
<evidence type="ECO:0000313" key="2">
    <source>
        <dbReference type="Proteomes" id="UP000593568"/>
    </source>
</evidence>
<sequence length="16" mass="1893">MNVNFLEITLVNLLLF</sequence>
<proteinExistence type="predicted"/>
<dbReference type="AlphaFoldDB" id="A0A7J9FD22"/>
<dbReference type="EMBL" id="JABEZW010000013">
    <property type="protein sequence ID" value="MBA0783212.1"/>
    <property type="molecule type" value="Genomic_DNA"/>
</dbReference>
<organism evidence="1 2">
    <name type="scientific">Gossypium trilobum</name>
    <dbReference type="NCBI Taxonomy" id="34281"/>
    <lineage>
        <taxon>Eukaryota</taxon>
        <taxon>Viridiplantae</taxon>
        <taxon>Streptophyta</taxon>
        <taxon>Embryophyta</taxon>
        <taxon>Tracheophyta</taxon>
        <taxon>Spermatophyta</taxon>
        <taxon>Magnoliopsida</taxon>
        <taxon>eudicotyledons</taxon>
        <taxon>Gunneridae</taxon>
        <taxon>Pentapetalae</taxon>
        <taxon>rosids</taxon>
        <taxon>malvids</taxon>
        <taxon>Malvales</taxon>
        <taxon>Malvaceae</taxon>
        <taxon>Malvoideae</taxon>
        <taxon>Gossypium</taxon>
    </lineage>
</organism>
<reference evidence="1 2" key="1">
    <citation type="journal article" date="2019" name="Genome Biol. Evol.">
        <title>Insights into the evolution of the New World diploid cottons (Gossypium, subgenus Houzingenia) based on genome sequencing.</title>
        <authorList>
            <person name="Grover C.E."/>
            <person name="Arick M.A. 2nd"/>
            <person name="Thrash A."/>
            <person name="Conover J.L."/>
            <person name="Sanders W.S."/>
            <person name="Peterson D.G."/>
            <person name="Frelichowski J.E."/>
            <person name="Scheffler J.A."/>
            <person name="Scheffler B.E."/>
            <person name="Wendel J.F."/>
        </authorList>
    </citation>
    <scope>NUCLEOTIDE SEQUENCE [LARGE SCALE GENOMIC DNA]</scope>
    <source>
        <strain evidence="1">8</strain>
        <tissue evidence="1">Leaf</tissue>
    </source>
</reference>
<dbReference type="Proteomes" id="UP000593568">
    <property type="component" value="Unassembled WGS sequence"/>
</dbReference>
<accession>A0A7J9FD22</accession>
<gene>
    <name evidence="1" type="ORF">Gotri_000968</name>
</gene>
<evidence type="ECO:0000313" key="1">
    <source>
        <dbReference type="EMBL" id="MBA0783212.1"/>
    </source>
</evidence>